<evidence type="ECO:0000313" key="2">
    <source>
        <dbReference type="Proteomes" id="UP000234585"/>
    </source>
</evidence>
<gene>
    <name evidence="1" type="ORF">BDW47DRAFT_112577</name>
</gene>
<proteinExistence type="predicted"/>
<accession>A0A2I2F0S8</accession>
<organism evidence="1 2">
    <name type="scientific">Aspergillus candidus</name>
    <dbReference type="NCBI Taxonomy" id="41067"/>
    <lineage>
        <taxon>Eukaryota</taxon>
        <taxon>Fungi</taxon>
        <taxon>Dikarya</taxon>
        <taxon>Ascomycota</taxon>
        <taxon>Pezizomycotina</taxon>
        <taxon>Eurotiomycetes</taxon>
        <taxon>Eurotiomycetidae</taxon>
        <taxon>Eurotiales</taxon>
        <taxon>Aspergillaceae</taxon>
        <taxon>Aspergillus</taxon>
        <taxon>Aspergillus subgen. Circumdati</taxon>
    </lineage>
</organism>
<evidence type="ECO:0000313" key="1">
    <source>
        <dbReference type="EMBL" id="PLB34229.1"/>
    </source>
</evidence>
<dbReference type="AlphaFoldDB" id="A0A2I2F0S8"/>
<reference evidence="1 2" key="1">
    <citation type="submission" date="2017-12" db="EMBL/GenBank/DDBJ databases">
        <authorList>
            <consortium name="DOE Joint Genome Institute"/>
            <person name="Haridas S."/>
            <person name="Kjaerbolling I."/>
            <person name="Vesth T.C."/>
            <person name="Frisvad J.C."/>
            <person name="Nybo J.L."/>
            <person name="Theobald S."/>
            <person name="Kuo A."/>
            <person name="Bowyer P."/>
            <person name="Matsuda Y."/>
            <person name="Mondo S."/>
            <person name="Lyhne E.K."/>
            <person name="Kogle M.E."/>
            <person name="Clum A."/>
            <person name="Lipzen A."/>
            <person name="Salamov A."/>
            <person name="Ngan C.Y."/>
            <person name="Daum C."/>
            <person name="Chiniquy J."/>
            <person name="Barry K."/>
            <person name="LaButti K."/>
            <person name="Simmons B.A."/>
            <person name="Magnuson J.K."/>
            <person name="Mortensen U.H."/>
            <person name="Larsen T.O."/>
            <person name="Grigoriev I.V."/>
            <person name="Baker S.E."/>
            <person name="Andersen M.R."/>
            <person name="Nordberg H.P."/>
            <person name="Cantor M.N."/>
            <person name="Hua S.X."/>
        </authorList>
    </citation>
    <scope>NUCLEOTIDE SEQUENCE [LARGE SCALE GENOMIC DNA]</scope>
    <source>
        <strain evidence="1 2">CBS 102.13</strain>
    </source>
</reference>
<dbReference type="EMBL" id="KZ559183">
    <property type="protein sequence ID" value="PLB34229.1"/>
    <property type="molecule type" value="Genomic_DNA"/>
</dbReference>
<dbReference type="RefSeq" id="XP_024668241.1">
    <property type="nucleotide sequence ID" value="XM_024814197.1"/>
</dbReference>
<protein>
    <submittedName>
        <fullName evidence="1">Uncharacterized protein</fullName>
    </submittedName>
</protein>
<dbReference type="Proteomes" id="UP000234585">
    <property type="component" value="Unassembled WGS sequence"/>
</dbReference>
<keyword evidence="2" id="KW-1185">Reference proteome</keyword>
<sequence length="69" mass="7387">MRISLSHIQRSGLLPTTMRPLYLLPFIFGAVYGISTNHGDCTPSGEHCDSEHSCCAGSACSEGMCVLII</sequence>
<dbReference type="GeneID" id="36521357"/>
<name>A0A2I2F0S8_ASPCN</name>